<comment type="function">
    <text evidence="7 8">Presumably involved in the processing and regular turnover of intracellular proteins. Catalyzes the removal of unsubstituted N-terminal amino acids from various peptides.</text>
</comment>
<dbReference type="PANTHER" id="PTHR11963">
    <property type="entry name" value="LEUCINE AMINOPEPTIDASE-RELATED"/>
    <property type="match status" value="1"/>
</dbReference>
<feature type="binding site" evidence="8">
    <location>
        <position position="255"/>
    </location>
    <ligand>
        <name>Mn(2+)</name>
        <dbReference type="ChEBI" id="CHEBI:29035"/>
        <label>1</label>
    </ligand>
</feature>
<evidence type="ECO:0000256" key="3">
    <source>
        <dbReference type="ARBA" id="ARBA00009528"/>
    </source>
</evidence>
<gene>
    <name evidence="8" type="primary">pepA</name>
    <name evidence="10" type="ORF">DQ384_38920</name>
</gene>
<dbReference type="NCBIfam" id="NF002073">
    <property type="entry name" value="PRK00913.1-2"/>
    <property type="match status" value="1"/>
</dbReference>
<dbReference type="PROSITE" id="PS00631">
    <property type="entry name" value="CYTOSOL_AP"/>
    <property type="match status" value="1"/>
</dbReference>
<feature type="binding site" evidence="8">
    <location>
        <position position="250"/>
    </location>
    <ligand>
        <name>Mn(2+)</name>
        <dbReference type="ChEBI" id="CHEBI:29035"/>
        <label>2</label>
    </ligand>
</feature>
<name>A0A367EL35_9ACTN</name>
<feature type="active site" evidence="8">
    <location>
        <position position="336"/>
    </location>
</feature>
<comment type="caution">
    <text evidence="10">The sequence shown here is derived from an EMBL/GenBank/DDBJ whole genome shotgun (WGS) entry which is preliminary data.</text>
</comment>
<keyword evidence="6 8" id="KW-0378">Hydrolase</keyword>
<evidence type="ECO:0000256" key="1">
    <source>
        <dbReference type="ARBA" id="ARBA00000135"/>
    </source>
</evidence>
<comment type="catalytic activity">
    <reaction evidence="1 8">
        <text>Release of an N-terminal amino acid, Xaa-|-Yaa-, in which Xaa is preferably Leu, but may be other amino acids including Pro although not Arg or Lys, and Yaa may be Pro. Amino acid amides and methyl esters are also readily hydrolyzed, but rates on arylamides are exceedingly low.</text>
        <dbReference type="EC" id="3.4.11.1"/>
    </reaction>
</comment>
<dbReference type="InterPro" id="IPR043472">
    <property type="entry name" value="Macro_dom-like"/>
</dbReference>
<evidence type="ECO:0000259" key="9">
    <source>
        <dbReference type="PROSITE" id="PS00631"/>
    </source>
</evidence>
<dbReference type="OrthoDB" id="9809354at2"/>
<dbReference type="HAMAP" id="MF_00181">
    <property type="entry name" value="Cytosol_peptidase_M17"/>
    <property type="match status" value="1"/>
</dbReference>
<dbReference type="Proteomes" id="UP000253094">
    <property type="component" value="Unassembled WGS sequence"/>
</dbReference>
<comment type="subcellular location">
    <subcellularLocation>
        <location evidence="8">Cytoplasm</location>
    </subcellularLocation>
</comment>
<sequence length="483" mass="49995">MPIETSLRFTATPVGDADLLAVPFGRDLTADVELPVPVHALLAHHEVKGEAGEVVEAPVAYRAEGGEGDEAVRRVLLYGVGDASPSALRKAGAVLARKARGRRSLEVRLPDDAGERAWSALAEAALLAGYGLRIGASRGKAVQEILLSGPEEARPAIERAEVVARAVALTRDLANTPSSEKNPAWLAARAEEVAGRSGLEAKVWEPDDLVAGGFGGILAVGQGSVSPPRLIQLAYEPADPDGTHVVLVGKGITFDSGGLSLKPTDGMKFMKTDMAGGAVVISVLGALGALGVRTRVTGLVAAAENMPSGSAQRPGDVITHYGGRTVEVLNTDAEGRLVLADALAYADDVLEPDTVVDVATLTGAIGIALGRDIGAVFSPSDDLVKELVEAGTASGDPLWRMPLIDEYRPALDSPVADLSNIDAEGTYGGGAITAALFLREFAGGRRWAHLDIAGVARSTSDDGIFTKGATGFGTRLLLEWLSS</sequence>
<feature type="binding site" evidence="8">
    <location>
        <position position="334"/>
    </location>
    <ligand>
        <name>Mn(2+)</name>
        <dbReference type="ChEBI" id="CHEBI:29035"/>
        <label>1</label>
    </ligand>
</feature>
<reference evidence="10 11" key="1">
    <citation type="submission" date="2018-06" db="EMBL/GenBank/DDBJ databases">
        <title>Sphaerisporangium craniellae sp. nov., isolated from a marine sponge in the South China Sea.</title>
        <authorList>
            <person name="Li L."/>
        </authorList>
    </citation>
    <scope>NUCLEOTIDE SEQUENCE [LARGE SCALE GENOMIC DNA]</scope>
    <source>
        <strain evidence="10 11">CCTCC AA 208026</strain>
    </source>
</reference>
<dbReference type="GO" id="GO:0030145">
    <property type="term" value="F:manganese ion binding"/>
    <property type="evidence" value="ECO:0007669"/>
    <property type="project" value="UniProtKB-UniRule"/>
</dbReference>
<dbReference type="InterPro" id="IPR011356">
    <property type="entry name" value="Leucine_aapep/pepB"/>
</dbReference>
<keyword evidence="5 8" id="KW-0645">Protease</keyword>
<dbReference type="InterPro" id="IPR000819">
    <property type="entry name" value="Peptidase_M17_C"/>
</dbReference>
<dbReference type="CDD" id="cd00433">
    <property type="entry name" value="Peptidase_M17"/>
    <property type="match status" value="1"/>
</dbReference>
<comment type="cofactor">
    <cofactor evidence="8">
        <name>Mn(2+)</name>
        <dbReference type="ChEBI" id="CHEBI:29035"/>
    </cofactor>
    <text evidence="8">Binds 2 manganese ions per subunit.</text>
</comment>
<evidence type="ECO:0000256" key="5">
    <source>
        <dbReference type="ARBA" id="ARBA00022670"/>
    </source>
</evidence>
<dbReference type="GO" id="GO:0070006">
    <property type="term" value="F:metalloaminopeptidase activity"/>
    <property type="evidence" value="ECO:0007669"/>
    <property type="project" value="InterPro"/>
</dbReference>
<dbReference type="PRINTS" id="PR00481">
    <property type="entry name" value="LAMNOPPTDASE"/>
</dbReference>
<keyword evidence="8" id="KW-0963">Cytoplasm</keyword>
<dbReference type="RefSeq" id="WP_114033902.1">
    <property type="nucleotide sequence ID" value="NZ_QOIL01000036.1"/>
</dbReference>
<dbReference type="GO" id="GO:0006508">
    <property type="term" value="P:proteolysis"/>
    <property type="evidence" value="ECO:0007669"/>
    <property type="project" value="UniProtKB-KW"/>
</dbReference>
<dbReference type="Pfam" id="PF00883">
    <property type="entry name" value="Peptidase_M17"/>
    <property type="match status" value="1"/>
</dbReference>
<keyword evidence="11" id="KW-1185">Reference proteome</keyword>
<dbReference type="InterPro" id="IPR023042">
    <property type="entry name" value="Peptidase_M17_leu_NH2_pept"/>
</dbReference>
<evidence type="ECO:0000256" key="8">
    <source>
        <dbReference type="HAMAP-Rule" id="MF_00181"/>
    </source>
</evidence>
<dbReference type="EC" id="3.4.11.1" evidence="8"/>
<accession>A0A367EL35</accession>
<dbReference type="EC" id="3.4.11.10" evidence="8"/>
<dbReference type="SUPFAM" id="SSF53187">
    <property type="entry name" value="Zn-dependent exopeptidases"/>
    <property type="match status" value="1"/>
</dbReference>
<dbReference type="Gene3D" id="3.40.630.10">
    <property type="entry name" value="Zn peptidases"/>
    <property type="match status" value="1"/>
</dbReference>
<keyword evidence="4 8" id="KW-0031">Aminopeptidase</keyword>
<organism evidence="10 11">
    <name type="scientific">Sphaerisporangium album</name>
    <dbReference type="NCBI Taxonomy" id="509200"/>
    <lineage>
        <taxon>Bacteria</taxon>
        <taxon>Bacillati</taxon>
        <taxon>Actinomycetota</taxon>
        <taxon>Actinomycetes</taxon>
        <taxon>Streptosporangiales</taxon>
        <taxon>Streptosporangiaceae</taxon>
        <taxon>Sphaerisporangium</taxon>
    </lineage>
</organism>
<evidence type="ECO:0000256" key="2">
    <source>
        <dbReference type="ARBA" id="ARBA00000967"/>
    </source>
</evidence>
<evidence type="ECO:0000256" key="4">
    <source>
        <dbReference type="ARBA" id="ARBA00022438"/>
    </source>
</evidence>
<evidence type="ECO:0000256" key="6">
    <source>
        <dbReference type="ARBA" id="ARBA00022801"/>
    </source>
</evidence>
<dbReference type="GO" id="GO:0005737">
    <property type="term" value="C:cytoplasm"/>
    <property type="evidence" value="ECO:0007669"/>
    <property type="project" value="UniProtKB-SubCell"/>
</dbReference>
<evidence type="ECO:0000313" key="10">
    <source>
        <dbReference type="EMBL" id="RCG18673.1"/>
    </source>
</evidence>
<keyword evidence="8" id="KW-0479">Metal-binding</keyword>
<feature type="active site" evidence="8">
    <location>
        <position position="262"/>
    </location>
</feature>
<feature type="binding site" evidence="8">
    <location>
        <position position="255"/>
    </location>
    <ligand>
        <name>Mn(2+)</name>
        <dbReference type="ChEBI" id="CHEBI:29035"/>
        <label>2</label>
    </ligand>
</feature>
<proteinExistence type="inferred from homology"/>
<comment type="similarity">
    <text evidence="3 8">Belongs to the peptidase M17 family.</text>
</comment>
<dbReference type="PANTHER" id="PTHR11963:SF23">
    <property type="entry name" value="CYTOSOL AMINOPEPTIDASE"/>
    <property type="match status" value="1"/>
</dbReference>
<evidence type="ECO:0000313" key="11">
    <source>
        <dbReference type="Proteomes" id="UP000253094"/>
    </source>
</evidence>
<evidence type="ECO:0000256" key="7">
    <source>
        <dbReference type="ARBA" id="ARBA00049972"/>
    </source>
</evidence>
<feature type="domain" description="Cytosol aminopeptidase" evidence="9">
    <location>
        <begin position="330"/>
        <end position="337"/>
    </location>
</feature>
<dbReference type="AlphaFoldDB" id="A0A367EL35"/>
<dbReference type="Gene3D" id="3.40.220.10">
    <property type="entry name" value="Leucine Aminopeptidase, subunit E, domain 1"/>
    <property type="match status" value="1"/>
</dbReference>
<comment type="catalytic activity">
    <reaction evidence="2 8">
        <text>Release of an N-terminal amino acid, preferentially leucine, but not glutamic or aspartic acids.</text>
        <dbReference type="EC" id="3.4.11.10"/>
    </reaction>
</comment>
<feature type="binding site" evidence="8">
    <location>
        <position position="273"/>
    </location>
    <ligand>
        <name>Mn(2+)</name>
        <dbReference type="ChEBI" id="CHEBI:29035"/>
        <label>2</label>
    </ligand>
</feature>
<feature type="binding site" evidence="8">
    <location>
        <position position="334"/>
    </location>
    <ligand>
        <name>Mn(2+)</name>
        <dbReference type="ChEBI" id="CHEBI:29035"/>
        <label>2</label>
    </ligand>
</feature>
<feature type="binding site" evidence="8">
    <location>
        <position position="332"/>
    </location>
    <ligand>
        <name>Mn(2+)</name>
        <dbReference type="ChEBI" id="CHEBI:29035"/>
        <label>1</label>
    </ligand>
</feature>
<keyword evidence="8" id="KW-0464">Manganese</keyword>
<dbReference type="EMBL" id="QOIL01000036">
    <property type="protein sequence ID" value="RCG18673.1"/>
    <property type="molecule type" value="Genomic_DNA"/>
</dbReference>
<protein>
    <recommendedName>
        <fullName evidence="8">Probable cytosol aminopeptidase</fullName>
        <ecNumber evidence="8">3.4.11.1</ecNumber>
    </recommendedName>
    <alternativeName>
        <fullName evidence="8">Leucine aminopeptidase</fullName>
        <shortName evidence="8">LAP</shortName>
        <ecNumber evidence="8">3.4.11.10</ecNumber>
    </alternativeName>
    <alternativeName>
        <fullName evidence="8">Leucyl aminopeptidase</fullName>
    </alternativeName>
</protein>